<name>A0A0D5A0H3_9SPHN</name>
<sequence length="47" mass="5339">MKLFLSDATSNPFRDVAEVIRRLSVEGVSDVAKEFRMRILSVLAELE</sequence>
<dbReference type="AlphaFoldDB" id="A0A0D5A0H3"/>
<geneLocation type="plasmid" evidence="1">
    <name>pJE1</name>
</geneLocation>
<gene>
    <name evidence="1" type="ORF">pJE1_234</name>
</gene>
<organism evidence="1">
    <name type="scientific">Sphingomonas sp. JE1</name>
    <dbReference type="NCBI Taxonomy" id="1628059"/>
    <lineage>
        <taxon>Bacteria</taxon>
        <taxon>Pseudomonadati</taxon>
        <taxon>Pseudomonadota</taxon>
        <taxon>Alphaproteobacteria</taxon>
        <taxon>Sphingomonadales</taxon>
        <taxon>Sphingomonadaceae</taxon>
        <taxon>Sphingomonas</taxon>
    </lineage>
</organism>
<proteinExistence type="predicted"/>
<accession>A0A0D5A0H3</accession>
<reference evidence="1" key="1">
    <citation type="submission" date="2014-06" db="EMBL/GenBank/DDBJ databases">
        <title>Molecular and ecological studies on carbamate pesticide degrading bacteria isolated from agricultural soils.</title>
        <authorList>
            <person name="Kim D.-U."/>
            <person name="Ka J.-O."/>
        </authorList>
    </citation>
    <scope>NUCLEOTIDE SEQUENCE</scope>
    <source>
        <strain evidence="1">JE1</strain>
        <plasmid evidence="1">pJE1</plasmid>
    </source>
</reference>
<keyword evidence="1" id="KW-0614">Plasmid</keyword>
<dbReference type="EMBL" id="KM017071">
    <property type="protein sequence ID" value="AJW29656.1"/>
    <property type="molecule type" value="Genomic_DNA"/>
</dbReference>
<protein>
    <submittedName>
        <fullName evidence="1">Uncharacterized protein</fullName>
    </submittedName>
</protein>
<evidence type="ECO:0000313" key="1">
    <source>
        <dbReference type="EMBL" id="AJW29656.1"/>
    </source>
</evidence>